<accession>A0A1G2MYT9</accession>
<evidence type="ECO:0000256" key="5">
    <source>
        <dbReference type="PIRSR" id="PIRSR600183-50"/>
    </source>
</evidence>
<organism evidence="9 10">
    <name type="scientific">Candidatus Taylorbacteria bacterium RIFCSPHIGHO2_12_FULL_45_16</name>
    <dbReference type="NCBI Taxonomy" id="1802315"/>
    <lineage>
        <taxon>Bacteria</taxon>
        <taxon>Candidatus Tayloriibacteriota</taxon>
    </lineage>
</organism>
<evidence type="ECO:0000313" key="9">
    <source>
        <dbReference type="EMBL" id="OHA29105.1"/>
    </source>
</evidence>
<evidence type="ECO:0000256" key="4">
    <source>
        <dbReference type="ARBA" id="ARBA00023239"/>
    </source>
</evidence>
<evidence type="ECO:0000256" key="2">
    <source>
        <dbReference type="ARBA" id="ARBA00022793"/>
    </source>
</evidence>
<dbReference type="Pfam" id="PF00278">
    <property type="entry name" value="Orn_DAP_Arg_deC"/>
    <property type="match status" value="1"/>
</dbReference>
<sequence>MPILKSFSDRLHPALPAIIKKFGTPFLIYDEEGIRDSLRRLKRAFSAHLIPFQEFYAVKALPKPDIMDIIHSEGCGFDCSSIPELRLARAAGAKPENIIFTSNNTAPEEFEEALANGGCILNLDDEIFVDEIPGPFPELICFRVHPGNRHPAPDQQNKVDVSSKYGVPFERIIEVFRKAEIKGAKRFGIHGMFFSNDLDYQHLVGSVRLLLELAGQIWRELRISLEFLDFGGGMGIPYRPTDREFDVESFAFECGKLLGKFRHDYGFVPKLYAESGRWVTGTHGVLINRAMNRYRKYSEFIGVQVAMPALMRVAIYSTAYHQCSVLDPNGIPREGQRGKFTVAGSICEGCDVLARDMEMAVAYEGDLIQTDDCGAHAIAMAFNYNGRCRPQELLWKMHSIVRRICRAETYDDLDMRHRGLCSDEHVLHL</sequence>
<dbReference type="CDD" id="cd06828">
    <property type="entry name" value="PLPDE_III_DapDC"/>
    <property type="match status" value="1"/>
</dbReference>
<dbReference type="EMBL" id="MHRT01000005">
    <property type="protein sequence ID" value="OHA29105.1"/>
    <property type="molecule type" value="Genomic_DNA"/>
</dbReference>
<dbReference type="SUPFAM" id="SSF51419">
    <property type="entry name" value="PLP-binding barrel"/>
    <property type="match status" value="1"/>
</dbReference>
<evidence type="ECO:0008006" key="11">
    <source>
        <dbReference type="Google" id="ProtNLM"/>
    </source>
</evidence>
<dbReference type="PROSITE" id="PS00878">
    <property type="entry name" value="ODR_DC_2_1"/>
    <property type="match status" value="1"/>
</dbReference>
<dbReference type="GO" id="GO:0009089">
    <property type="term" value="P:lysine biosynthetic process via diaminopimelate"/>
    <property type="evidence" value="ECO:0007669"/>
    <property type="project" value="InterPro"/>
</dbReference>
<evidence type="ECO:0000256" key="3">
    <source>
        <dbReference type="ARBA" id="ARBA00022898"/>
    </source>
</evidence>
<dbReference type="PANTHER" id="PTHR43727:SF2">
    <property type="entry name" value="GROUP IV DECARBOXYLASE"/>
    <property type="match status" value="1"/>
</dbReference>
<dbReference type="Pfam" id="PF02784">
    <property type="entry name" value="Orn_Arg_deC_N"/>
    <property type="match status" value="1"/>
</dbReference>
<dbReference type="PRINTS" id="PR01182">
    <property type="entry name" value="ORNDCRBXLASE"/>
</dbReference>
<dbReference type="InterPro" id="IPR022643">
    <property type="entry name" value="De-COase2_C"/>
</dbReference>
<proteinExistence type="inferred from homology"/>
<feature type="modified residue" description="N6-(pyridoxal phosphate)lysine" evidence="5">
    <location>
        <position position="59"/>
    </location>
</feature>
<evidence type="ECO:0000256" key="1">
    <source>
        <dbReference type="ARBA" id="ARBA00001933"/>
    </source>
</evidence>
<dbReference type="Proteomes" id="UP000178089">
    <property type="component" value="Unassembled WGS sequence"/>
</dbReference>
<evidence type="ECO:0000259" key="8">
    <source>
        <dbReference type="Pfam" id="PF02784"/>
    </source>
</evidence>
<keyword evidence="4" id="KW-0456">Lyase</keyword>
<gene>
    <name evidence="9" type="ORF">A3F51_00585</name>
</gene>
<dbReference type="Gene3D" id="2.40.37.10">
    <property type="entry name" value="Lyase, Ornithine Decarboxylase, Chain A, domain 1"/>
    <property type="match status" value="1"/>
</dbReference>
<dbReference type="SUPFAM" id="SSF50621">
    <property type="entry name" value="Alanine racemase C-terminal domain-like"/>
    <property type="match status" value="1"/>
</dbReference>
<dbReference type="InterPro" id="IPR000183">
    <property type="entry name" value="Orn/DAP/Arg_de-COase"/>
</dbReference>
<dbReference type="PRINTS" id="PR01179">
    <property type="entry name" value="ODADCRBXLASE"/>
</dbReference>
<dbReference type="PANTHER" id="PTHR43727">
    <property type="entry name" value="DIAMINOPIMELATE DECARBOXYLASE"/>
    <property type="match status" value="1"/>
</dbReference>
<evidence type="ECO:0000256" key="6">
    <source>
        <dbReference type="RuleBase" id="RU003737"/>
    </source>
</evidence>
<feature type="domain" description="Orn/DAP/Arg decarboxylase 2 C-terminal" evidence="7">
    <location>
        <begin position="283"/>
        <end position="374"/>
    </location>
</feature>
<reference evidence="9 10" key="1">
    <citation type="journal article" date="2016" name="Nat. Commun.">
        <title>Thousands of microbial genomes shed light on interconnected biogeochemical processes in an aquifer system.</title>
        <authorList>
            <person name="Anantharaman K."/>
            <person name="Brown C.T."/>
            <person name="Hug L.A."/>
            <person name="Sharon I."/>
            <person name="Castelle C.J."/>
            <person name="Probst A.J."/>
            <person name="Thomas B.C."/>
            <person name="Singh A."/>
            <person name="Wilkins M.J."/>
            <person name="Karaoz U."/>
            <person name="Brodie E.L."/>
            <person name="Williams K.H."/>
            <person name="Hubbard S.S."/>
            <person name="Banfield J.F."/>
        </authorList>
    </citation>
    <scope>NUCLEOTIDE SEQUENCE [LARGE SCALE GENOMIC DNA]</scope>
</reference>
<dbReference type="AlphaFoldDB" id="A0A1G2MYT9"/>
<comment type="cofactor">
    <cofactor evidence="1 5">
        <name>pyridoxal 5'-phosphate</name>
        <dbReference type="ChEBI" id="CHEBI:597326"/>
    </cofactor>
</comment>
<dbReference type="Gene3D" id="3.20.20.10">
    <property type="entry name" value="Alanine racemase"/>
    <property type="match status" value="1"/>
</dbReference>
<dbReference type="GO" id="GO:0006596">
    <property type="term" value="P:polyamine biosynthetic process"/>
    <property type="evidence" value="ECO:0007669"/>
    <property type="project" value="InterPro"/>
</dbReference>
<dbReference type="STRING" id="1802315.A3F51_00585"/>
<dbReference type="InterPro" id="IPR022644">
    <property type="entry name" value="De-COase2_N"/>
</dbReference>
<dbReference type="InterPro" id="IPR009006">
    <property type="entry name" value="Ala_racemase/Decarboxylase_C"/>
</dbReference>
<dbReference type="InterPro" id="IPR002433">
    <property type="entry name" value="Orn_de-COase"/>
</dbReference>
<evidence type="ECO:0000313" key="10">
    <source>
        <dbReference type="Proteomes" id="UP000178089"/>
    </source>
</evidence>
<feature type="active site" description="Proton donor" evidence="5">
    <location>
        <position position="347"/>
    </location>
</feature>
<dbReference type="InterPro" id="IPR002986">
    <property type="entry name" value="DAP_deCOOHase_LysA"/>
</dbReference>
<keyword evidence="3 5" id="KW-0663">Pyridoxal phosphate</keyword>
<dbReference type="InterPro" id="IPR029066">
    <property type="entry name" value="PLP-binding_barrel"/>
</dbReference>
<evidence type="ECO:0000259" key="7">
    <source>
        <dbReference type="Pfam" id="PF00278"/>
    </source>
</evidence>
<name>A0A1G2MYT9_9BACT</name>
<feature type="domain" description="Orn/DAP/Arg decarboxylase 2 N-terminal" evidence="8">
    <location>
        <begin position="37"/>
        <end position="280"/>
    </location>
</feature>
<keyword evidence="2" id="KW-0210">Decarboxylase</keyword>
<protein>
    <recommendedName>
        <fullName evidence="11">Diaminopimelate decarboxylase</fullName>
    </recommendedName>
</protein>
<dbReference type="GO" id="GO:0008836">
    <property type="term" value="F:diaminopimelate decarboxylase activity"/>
    <property type="evidence" value="ECO:0007669"/>
    <property type="project" value="InterPro"/>
</dbReference>
<comment type="caution">
    <text evidence="9">The sequence shown here is derived from an EMBL/GenBank/DDBJ whole genome shotgun (WGS) entry which is preliminary data.</text>
</comment>
<comment type="similarity">
    <text evidence="6">Belongs to the Orn/Lys/Arg decarboxylase class-II family.</text>
</comment>
<dbReference type="InterPro" id="IPR022653">
    <property type="entry name" value="De-COase2_pyr-phos_BS"/>
</dbReference>